<evidence type="ECO:0000313" key="2">
    <source>
        <dbReference type="EMBL" id="KAJ8425826.1"/>
    </source>
</evidence>
<protein>
    <recommendedName>
        <fullName evidence="1">RNase H type-1 domain-containing protein</fullName>
    </recommendedName>
</protein>
<evidence type="ECO:0000259" key="1">
    <source>
        <dbReference type="Pfam" id="PF13456"/>
    </source>
</evidence>
<reference evidence="2" key="1">
    <citation type="submission" date="2022-04" db="EMBL/GenBank/DDBJ databases">
        <title>Carnegiea gigantea Genome sequencing and assembly v2.</title>
        <authorList>
            <person name="Copetti D."/>
            <person name="Sanderson M.J."/>
            <person name="Burquez A."/>
            <person name="Wojciechowski M.F."/>
        </authorList>
    </citation>
    <scope>NUCLEOTIDE SEQUENCE</scope>
    <source>
        <strain evidence="2">SGP5-SGP5p</strain>
        <tissue evidence="2">Aerial part</tissue>
    </source>
</reference>
<dbReference type="Pfam" id="PF13456">
    <property type="entry name" value="RVT_3"/>
    <property type="match status" value="1"/>
</dbReference>
<dbReference type="CDD" id="cd06222">
    <property type="entry name" value="RNase_H_like"/>
    <property type="match status" value="1"/>
</dbReference>
<name>A0A9Q1JM58_9CARY</name>
<organism evidence="2 3">
    <name type="scientific">Carnegiea gigantea</name>
    <dbReference type="NCBI Taxonomy" id="171969"/>
    <lineage>
        <taxon>Eukaryota</taxon>
        <taxon>Viridiplantae</taxon>
        <taxon>Streptophyta</taxon>
        <taxon>Embryophyta</taxon>
        <taxon>Tracheophyta</taxon>
        <taxon>Spermatophyta</taxon>
        <taxon>Magnoliopsida</taxon>
        <taxon>eudicotyledons</taxon>
        <taxon>Gunneridae</taxon>
        <taxon>Pentapetalae</taxon>
        <taxon>Caryophyllales</taxon>
        <taxon>Cactineae</taxon>
        <taxon>Cactaceae</taxon>
        <taxon>Cactoideae</taxon>
        <taxon>Echinocereeae</taxon>
        <taxon>Carnegiea</taxon>
    </lineage>
</organism>
<proteinExistence type="predicted"/>
<accession>A0A9Q1JM58</accession>
<gene>
    <name evidence="2" type="ORF">Cgig2_015901</name>
</gene>
<dbReference type="AlphaFoldDB" id="A0A9Q1JM58"/>
<keyword evidence="3" id="KW-1185">Reference proteome</keyword>
<feature type="domain" description="RNase H type-1" evidence="1">
    <location>
        <begin position="63"/>
        <end position="162"/>
    </location>
</feature>
<sequence length="197" mass="22365">MFWYEMLVRQTFLPCDADIIMDIRFCNTWPRDKLIWHYNSHDIFTVHSTYHMLLGDAHLNGGDGDVLLAGAKHGRRPASAVVEKACSCLHGLRCAYDFGASNIIIEGDSLTLIQVLQASITHDNVIGLLVCSILSFIEKFDFFSWYFVKRGGNKVTHDLAHWQPLCLEGKLWESDTSESVLSRALDDMHDFLTSNLI</sequence>
<dbReference type="InterPro" id="IPR052929">
    <property type="entry name" value="RNase_H-like_EbsB-rel"/>
</dbReference>
<evidence type="ECO:0000313" key="3">
    <source>
        <dbReference type="Proteomes" id="UP001153076"/>
    </source>
</evidence>
<dbReference type="EMBL" id="JAKOGI010001396">
    <property type="protein sequence ID" value="KAJ8425826.1"/>
    <property type="molecule type" value="Genomic_DNA"/>
</dbReference>
<dbReference type="InterPro" id="IPR036397">
    <property type="entry name" value="RNaseH_sf"/>
</dbReference>
<dbReference type="Proteomes" id="UP001153076">
    <property type="component" value="Unassembled WGS sequence"/>
</dbReference>
<comment type="caution">
    <text evidence="2">The sequence shown here is derived from an EMBL/GenBank/DDBJ whole genome shotgun (WGS) entry which is preliminary data.</text>
</comment>
<dbReference type="GO" id="GO:0004523">
    <property type="term" value="F:RNA-DNA hybrid ribonuclease activity"/>
    <property type="evidence" value="ECO:0007669"/>
    <property type="project" value="InterPro"/>
</dbReference>
<dbReference type="PANTHER" id="PTHR47074">
    <property type="entry name" value="BNAC02G40300D PROTEIN"/>
    <property type="match status" value="1"/>
</dbReference>
<dbReference type="InterPro" id="IPR044730">
    <property type="entry name" value="RNase_H-like_dom_plant"/>
</dbReference>
<dbReference type="Gene3D" id="3.30.420.10">
    <property type="entry name" value="Ribonuclease H-like superfamily/Ribonuclease H"/>
    <property type="match status" value="1"/>
</dbReference>
<dbReference type="OrthoDB" id="1906820at2759"/>
<dbReference type="PANTHER" id="PTHR47074:SF21">
    <property type="entry name" value="RNASE H TYPE-1 DOMAIN-CONTAINING PROTEIN"/>
    <property type="match status" value="1"/>
</dbReference>
<dbReference type="GO" id="GO:0003676">
    <property type="term" value="F:nucleic acid binding"/>
    <property type="evidence" value="ECO:0007669"/>
    <property type="project" value="InterPro"/>
</dbReference>
<dbReference type="InterPro" id="IPR002156">
    <property type="entry name" value="RNaseH_domain"/>
</dbReference>